<accession>A0A0F3Q222</accession>
<dbReference type="EMBL" id="LAOD01000016">
    <property type="protein sequence ID" value="KJV86201.1"/>
    <property type="molecule type" value="Genomic_DNA"/>
</dbReference>
<evidence type="ECO:0000313" key="1">
    <source>
        <dbReference type="EMBL" id="KJV86201.1"/>
    </source>
</evidence>
<comment type="caution">
    <text evidence="1">The sequence shown here is derived from an EMBL/GenBank/DDBJ whole genome shotgun (WGS) entry which is preliminary data.</text>
</comment>
<name>A0A0F3Q222_ANAPH</name>
<dbReference type="Proteomes" id="UP000033722">
    <property type="component" value="Unassembled WGS sequence"/>
</dbReference>
<dbReference type="AlphaFoldDB" id="A0A0F3Q222"/>
<protein>
    <submittedName>
        <fullName evidence="1">Uncharacterized protein</fullName>
    </submittedName>
</protein>
<organism evidence="1 2">
    <name type="scientific">Anaplasma phagocytophilum str. CRT53-1</name>
    <dbReference type="NCBI Taxonomy" id="1359157"/>
    <lineage>
        <taxon>Bacteria</taxon>
        <taxon>Pseudomonadati</taxon>
        <taxon>Pseudomonadota</taxon>
        <taxon>Alphaproteobacteria</taxon>
        <taxon>Rickettsiales</taxon>
        <taxon>Anaplasmataceae</taxon>
        <taxon>Anaplasma</taxon>
        <taxon>phagocytophilum group</taxon>
    </lineage>
</organism>
<dbReference type="PATRIC" id="fig|1359157.3.peg.312"/>
<proteinExistence type="predicted"/>
<gene>
    <name evidence="1" type="ORF">APHCRT_0637</name>
</gene>
<evidence type="ECO:0000313" key="2">
    <source>
        <dbReference type="Proteomes" id="UP000033722"/>
    </source>
</evidence>
<reference evidence="1 2" key="1">
    <citation type="submission" date="2015-01" db="EMBL/GenBank/DDBJ databases">
        <title>Genome Sequencing of Rickettsiales.</title>
        <authorList>
            <person name="Daugherty S.C."/>
            <person name="Su Q."/>
            <person name="Abolude K."/>
            <person name="Beier-Sexton M."/>
            <person name="Carlyon J.A."/>
            <person name="Carter R."/>
            <person name="Day N.P."/>
            <person name="Dumler S.J."/>
            <person name="Dyachenko V."/>
            <person name="Godinez A."/>
            <person name="Kurtti T.J."/>
            <person name="Lichay M."/>
            <person name="Mullins K.E."/>
            <person name="Ott S."/>
            <person name="Pappas-Brown V."/>
            <person name="Paris D.H."/>
            <person name="Patel P."/>
            <person name="Richards A.L."/>
            <person name="Sadzewicz L."/>
            <person name="Sears K."/>
            <person name="Seidman D."/>
            <person name="Sengamalay N."/>
            <person name="Stenos J."/>
            <person name="Tallon L.J."/>
            <person name="Vincent G."/>
            <person name="Fraser C.M."/>
            <person name="Munderloh U."/>
            <person name="Dunning-Hotopp J.C."/>
        </authorList>
    </citation>
    <scope>NUCLEOTIDE SEQUENCE [LARGE SCALE GENOMIC DNA]</scope>
    <source>
        <strain evidence="1 2">CRT53-1</strain>
    </source>
</reference>
<sequence length="37" mass="4224">MFNESVGHDLKTPPIPEYKIPSKFVAKVLMHCNAYSM</sequence>